<sequence>MYYLEGNILSGEFDGYTNEFAIQKVKEFHTQSVINQNQLASLYEYLKKHQDDQDGQIITLYDQMPLRLTQHEIQQLLYDLKEIQSLYNG</sequence>
<gene>
    <name evidence="1" type="ORF">D0466_12915</name>
</gene>
<accession>A0A372LBL9</accession>
<dbReference type="AlphaFoldDB" id="A0A372LBL9"/>
<protein>
    <submittedName>
        <fullName evidence="1">Uncharacterized protein</fullName>
    </submittedName>
</protein>
<name>A0A372LBL9_9BACI</name>
<dbReference type="Proteomes" id="UP000262939">
    <property type="component" value="Unassembled WGS sequence"/>
</dbReference>
<dbReference type="RefSeq" id="WP_117322977.1">
    <property type="nucleotide sequence ID" value="NZ_QVTD01000008.1"/>
</dbReference>
<comment type="caution">
    <text evidence="1">The sequence shown here is derived from an EMBL/GenBank/DDBJ whole genome shotgun (WGS) entry which is preliminary data.</text>
</comment>
<evidence type="ECO:0000313" key="1">
    <source>
        <dbReference type="EMBL" id="RFU62850.1"/>
    </source>
</evidence>
<organism evidence="1 2">
    <name type="scientific">Peribacillus glennii</name>
    <dbReference type="NCBI Taxonomy" id="2303991"/>
    <lineage>
        <taxon>Bacteria</taxon>
        <taxon>Bacillati</taxon>
        <taxon>Bacillota</taxon>
        <taxon>Bacilli</taxon>
        <taxon>Bacillales</taxon>
        <taxon>Bacillaceae</taxon>
        <taxon>Peribacillus</taxon>
    </lineage>
</organism>
<proteinExistence type="predicted"/>
<dbReference type="OrthoDB" id="2680434at2"/>
<dbReference type="EMBL" id="QVTD01000008">
    <property type="protein sequence ID" value="RFU62850.1"/>
    <property type="molecule type" value="Genomic_DNA"/>
</dbReference>
<keyword evidence="2" id="KW-1185">Reference proteome</keyword>
<reference evidence="1 2" key="1">
    <citation type="submission" date="2018-08" db="EMBL/GenBank/DDBJ databases">
        <title>Bacillus chawlae sp. nov., Bacillus glennii sp. nov., and Bacillus saganii sp. nov. Isolated from the Vehicle Assembly Building at Kennedy Space Center where the Viking Spacecraft were Assembled.</title>
        <authorList>
            <person name="Seuylemezian A."/>
            <person name="Vaishampayan P."/>
        </authorList>
    </citation>
    <scope>NUCLEOTIDE SEQUENCE [LARGE SCALE GENOMIC DNA]</scope>
    <source>
        <strain evidence="1 2">V44-8</strain>
    </source>
</reference>
<evidence type="ECO:0000313" key="2">
    <source>
        <dbReference type="Proteomes" id="UP000262939"/>
    </source>
</evidence>